<dbReference type="EMBL" id="JANBPY010001855">
    <property type="protein sequence ID" value="KAJ1957984.1"/>
    <property type="molecule type" value="Genomic_DNA"/>
</dbReference>
<evidence type="ECO:0000313" key="4">
    <source>
        <dbReference type="EMBL" id="KAJ1957984.1"/>
    </source>
</evidence>
<evidence type="ECO:0000256" key="2">
    <source>
        <dbReference type="SAM" id="MobiDB-lite"/>
    </source>
</evidence>
<comment type="caution">
    <text evidence="4">The sequence shown here is derived from an EMBL/GenBank/DDBJ whole genome shotgun (WGS) entry which is preliminary data.</text>
</comment>
<dbReference type="AlphaFoldDB" id="A0A9W8ARP0"/>
<keyword evidence="1" id="KW-0479">Metal-binding</keyword>
<name>A0A9W8ARP0_9FUNG</name>
<evidence type="ECO:0000259" key="3">
    <source>
        <dbReference type="PROSITE" id="PS50114"/>
    </source>
</evidence>
<keyword evidence="1" id="KW-0862">Zinc</keyword>
<dbReference type="InterPro" id="IPR000679">
    <property type="entry name" value="Znf_GATA"/>
</dbReference>
<evidence type="ECO:0000256" key="1">
    <source>
        <dbReference type="PROSITE-ProRule" id="PRU00094"/>
    </source>
</evidence>
<dbReference type="Gene3D" id="3.30.50.10">
    <property type="entry name" value="Erythroid Transcription Factor GATA-1, subunit A"/>
    <property type="match status" value="1"/>
</dbReference>
<keyword evidence="5" id="KW-1185">Reference proteome</keyword>
<organism evidence="4 5">
    <name type="scientific">Dispira parvispora</name>
    <dbReference type="NCBI Taxonomy" id="1520584"/>
    <lineage>
        <taxon>Eukaryota</taxon>
        <taxon>Fungi</taxon>
        <taxon>Fungi incertae sedis</taxon>
        <taxon>Zoopagomycota</taxon>
        <taxon>Kickxellomycotina</taxon>
        <taxon>Dimargaritomycetes</taxon>
        <taxon>Dimargaritales</taxon>
        <taxon>Dimargaritaceae</taxon>
        <taxon>Dispira</taxon>
    </lineage>
</organism>
<dbReference type="InterPro" id="IPR013088">
    <property type="entry name" value="Znf_NHR/GATA"/>
</dbReference>
<evidence type="ECO:0000313" key="5">
    <source>
        <dbReference type="Proteomes" id="UP001150925"/>
    </source>
</evidence>
<gene>
    <name evidence="4" type="ORF">IWQ62_004977</name>
</gene>
<dbReference type="GO" id="GO:0006355">
    <property type="term" value="P:regulation of DNA-templated transcription"/>
    <property type="evidence" value="ECO:0007669"/>
    <property type="project" value="InterPro"/>
</dbReference>
<dbReference type="GO" id="GO:0043565">
    <property type="term" value="F:sequence-specific DNA binding"/>
    <property type="evidence" value="ECO:0007669"/>
    <property type="project" value="InterPro"/>
</dbReference>
<dbReference type="SMART" id="SM00401">
    <property type="entry name" value="ZnF_GATA"/>
    <property type="match status" value="1"/>
</dbReference>
<dbReference type="SUPFAM" id="SSF57716">
    <property type="entry name" value="Glucocorticoid receptor-like (DNA-binding domain)"/>
    <property type="match status" value="1"/>
</dbReference>
<dbReference type="PROSITE" id="PS50114">
    <property type="entry name" value="GATA_ZN_FINGER_2"/>
    <property type="match status" value="1"/>
</dbReference>
<dbReference type="Proteomes" id="UP001150925">
    <property type="component" value="Unassembled WGS sequence"/>
</dbReference>
<feature type="domain" description="GATA-type" evidence="3">
    <location>
        <begin position="52"/>
        <end position="88"/>
    </location>
</feature>
<sequence>MGTSSPSTASVGWPYHVPLTLPAYPANPNSRTVLRPVATHYWRRRGPNGRNSTGIRKCTQCQTTSTRAWRPGPQGSATLCDRCGKKYKRKIAHHARSASPTQSPRSSGSSSYCITPPPLDLASNPIMESGHTPTSHHHELFLKLLN</sequence>
<protein>
    <recommendedName>
        <fullName evidence="3">GATA-type domain-containing protein</fullName>
    </recommendedName>
</protein>
<reference evidence="4" key="1">
    <citation type="submission" date="2022-07" db="EMBL/GenBank/DDBJ databases">
        <title>Phylogenomic reconstructions and comparative analyses of Kickxellomycotina fungi.</title>
        <authorList>
            <person name="Reynolds N.K."/>
            <person name="Stajich J.E."/>
            <person name="Barry K."/>
            <person name="Grigoriev I.V."/>
            <person name="Crous P."/>
            <person name="Smith M.E."/>
        </authorList>
    </citation>
    <scope>NUCLEOTIDE SEQUENCE</scope>
    <source>
        <strain evidence="4">RSA 1196</strain>
    </source>
</reference>
<accession>A0A9W8ARP0</accession>
<keyword evidence="1" id="KW-0863">Zinc-finger</keyword>
<feature type="compositionally biased region" description="Low complexity" evidence="2">
    <location>
        <begin position="97"/>
        <end position="111"/>
    </location>
</feature>
<dbReference type="GO" id="GO:0008270">
    <property type="term" value="F:zinc ion binding"/>
    <property type="evidence" value="ECO:0007669"/>
    <property type="project" value="UniProtKB-KW"/>
</dbReference>
<proteinExistence type="predicted"/>
<feature type="region of interest" description="Disordered" evidence="2">
    <location>
        <begin position="91"/>
        <end position="114"/>
    </location>
</feature>
<dbReference type="Pfam" id="PF00320">
    <property type="entry name" value="GATA"/>
    <property type="match status" value="1"/>
</dbReference>
<dbReference type="OrthoDB" id="21449at2759"/>